<dbReference type="InterPro" id="IPR049900">
    <property type="entry name" value="PKS_mFAS_DH"/>
</dbReference>
<dbReference type="GO" id="GO:0071770">
    <property type="term" value="P:DIM/DIP cell wall layer assembly"/>
    <property type="evidence" value="ECO:0007669"/>
    <property type="project" value="TreeGrafter"/>
</dbReference>
<dbReference type="SMART" id="SM00823">
    <property type="entry name" value="PKS_PP"/>
    <property type="match status" value="2"/>
</dbReference>
<sequence>MTMNKVEDIVNRLKNGEITATDAAKLYKSSQSKDNIDDSKVIFCNLEWKKINATQKPDRERKSESTVYIGSSEEMYKILKERTNGKVLQATAENYKEVFAKIIEKKIPINDVVISSAFLDEDINTLVIKDLKLVLDTVQWISKLSVSMNKMIYYCYPLSDDKAIIHSSCIAAFLQSVNLENQSICYKVIGLDDSEQKLKEHLLTELEQSTSDRNEVMIKESIHYYKQLNEYPPTPLDDNPNKMLKKQGVYVITGGAGKLGGKIAYYIATHYKKSKIILVGRSKICKDSELIGKLNATKSYAEYYSADISDRDSVVGLVSYVKSKYGHIDGVIHFAGLVKDMLYVNKKMIDIVHTLESKVFGINNFDEVLRNEPLDFMILNSSTTSIIGNVGQCDYAYANRYLDEFAANRNRKVAAGKRYGKTIAIDWPLWDKGGMKANESTKEWMKKKIGFEPISDGSGLKIFETSIKFPYSQVGVMYGDVNKIRENIFQKEKKITRADKSVSNVSLETIHDQTIKLLKKVLSDEIKLLEEKITEEKSFGEYGLDSVTTVNMTRSLEEKFGELPKTLFYEYQNINDLSAYFISQHQNTLIKLFQLDKVDNDKQQMKSKKDIVQNSKFSNRFTQPKQKIQGAKIVTNVMDSNIPEEEIAIIGVSGRYPMATNLDEYWENLKSGRDCISKIPLERWDYKKYYQPGKGVKGKSNGKWGGFIDDVDKFDALFFHMTPLEAQHLDPQERLFLQTAWHTIEDSGYKVDKLCNGNVGVFVGVMYGEYQFYGIEETLKGNSIALGSSYASIANRVSYTFNFCGPSMAIDTMCSSSLTSIHLACESIRKGECEAAIAGGVNVSIHPNKYMLLGQTKFLDSTGRCHTFGNGGDGYIPGEGVGAVLLKPLSKAKKNKDHIYAIIKASEINHGGKTSGFTVPNPVQQGRVISNALKHSKINPRTLSYIEAHGTGTALGDPIEIAGLNKAFRKYTDDKQFCAIGSVKSNIGHLESAAGIAAITKVILQMKYKKLVPSIHSEELNSNIDFNNSPFFVQHDLENWERPVVVENNEKKIYKRRAGVSSFGAGGSNAHIILEEYEEDESEVMRDNEKELIIISAKDQNKLKEYASEIHQFIKNTYYDIYTDTGNSTNEKNINLDKIIDEVLQVIVNIIHIDKSSININDTLEECGIDRINLSELLDKLSHRYSIEYTAEFYEDTISLRKISEYLYQQIRLKDAPKNDNQTEIIKQPSLRQIAYTLQNGRISMEERLAIVTNSIDDLYKKLDLYVNSEKCDEGVFYGNAENNKMHDVNKLLKGESGKSFINAMIVNRELDKLAQLYISGIVIDWGTLYETDVPFKVSLPLYPFAKERCWYEKTKVLQKDLNEKEVRPLSAFLDKNISSFTEQKYETIFRLEENKISSLFLNKQMVLMPSILLEMAWEAAEDALFGEKVQRIKKVEFNSPVVFSSDEKVLFVNLKRENQNFIYEISSDYGENNKIIYSKGVLEVVKDLGVANMRIDIDKLQKVCRQYYSKQKCYEVLDKVGYEYTPTQQFIESLKIVENKKILCEISDLSMIDDMNQIVEINPYVLETIFQSIFIAINMNQTSHEVNMVFQIKEICRFRPVANAKWIYIDGEESYVLDGYGNVLLKLEGVMTEQVEVRYSEKNTPVERIFTKGYKQVPEPEDIEEELNKTVVLLANDYSISIAEKLAIQFRKSQTVITVKNGEEFAKQKNNYYIMNFVDEEQGEQFINVVTNEFGEIATIVDLSDIHKNQVSSIRVQYGKIRLLQRFVKHISGNRGYIVHITNGLQQFKNNQSTLLGADIAGFVKMLGSEYGKILSKTVDIDIELDRIQDIADIVYYEVGHFGLATEICYREGKRYVTYMKELDSAKSKGFAGIRVSKDKVVVITGGTHGIGALLANKLVEKGFRKLVLMGRQLIPSKKEWSSALNSNEISNAIKTRIRLIQDLEEKGAEIRIYSGSLLDKEKVANYFTEIRNTFGEIYGVIHCASVSNIKNPAFINKSVADMKKVFEPKILGVQVLHDIFVEDQLQFFVLFSSISGVIPSLAVGNSDYAAANDFLNAYARYQNQNGYTYYKTISWPSWKSVGMGTIKSSVYKNLGFISIDNKQGLSLFRRSLKYEAVDNVIPLVVKEDFKTSDLLDNKVKLNTDRLNNDNTQIVKKKRTAESLSKQETAILIKLKNVFSSKLGIPIDQLKNNIEFNDFGVDSIIIAEIMKEIEDAFDIKIEPSILIEYSTLVSLSKFLENSISLESVFEDKSIVKEVTIDDKEEKDQALSLEFVNKTLVIKSKAENSTKNRRVSQNNSDKIAVIGMACDFPKAKNISEFWNNLNQGLDCITEVPKDRWSIERLFSTERKQGKTYSKWGGFIDGFEYFDADYFKVRSDEAQYLHPLCRLVLENSIQTLRDAGYRNEEVSGKKVGIFMGARMLENYASRNNKIVKTSVTGSAQNFIAAYLSQFLNVTGPSLVVDTACSSSLVSIYLACQSLITEESEMAIAGGVELLLDEKSFLLLSESQALSPDGKCHTFDEKANGFALGEGCGCVMLKRLDKAIQDKDHIYAVIEAATVNNDGNTMGLTTPNPKAQQAVILNAMEKANVSADSISMIEAHGTGTMIGDPIELRALTNAFKKHTSETQYCGIGSVKTNIGHLLSAAGVASFIKTVLCVYNKKMVPTLNCETPNPRLHFDESPFYPIKEVMNWKPRKGVCRAGISSLGFGGTNAHIIVSDEEVERINAENNIRTALLPQQFNKKRYWLEKKGQDNFVIEKKASNQEFFRLRPMLDIEETENMEQDKFRRMLEIVDESKEEY</sequence>
<dbReference type="CDD" id="cd08953">
    <property type="entry name" value="KR_2_SDR_x"/>
    <property type="match status" value="2"/>
</dbReference>
<dbReference type="InterPro" id="IPR036291">
    <property type="entry name" value="NAD(P)-bd_dom_sf"/>
</dbReference>
<evidence type="ECO:0000256" key="4">
    <source>
        <dbReference type="ARBA" id="ARBA00022450"/>
    </source>
</evidence>
<comment type="pathway">
    <text evidence="3">Antibiotic biosynthesis; bacillaene biosynthesis.</text>
</comment>
<dbReference type="SMART" id="SM00825">
    <property type="entry name" value="PKS_KS"/>
    <property type="match status" value="2"/>
</dbReference>
<dbReference type="GO" id="GO:0031177">
    <property type="term" value="F:phosphopantetheine binding"/>
    <property type="evidence" value="ECO:0007669"/>
    <property type="project" value="InterPro"/>
</dbReference>
<dbReference type="UniPathway" id="UPA01003"/>
<feature type="domain" description="Ketosynthase family 3 (KS3)" evidence="11">
    <location>
        <begin position="2300"/>
        <end position="2720"/>
    </location>
</feature>
<dbReference type="InterPro" id="IPR014030">
    <property type="entry name" value="Ketoacyl_synth_N"/>
</dbReference>
<dbReference type="Pfam" id="PF16197">
    <property type="entry name" value="KAsynt_C_assoc"/>
    <property type="match status" value="2"/>
</dbReference>
<dbReference type="InterPro" id="IPR057326">
    <property type="entry name" value="KR_dom"/>
</dbReference>
<dbReference type="SMART" id="SM00822">
    <property type="entry name" value="PKS_KR"/>
    <property type="match status" value="2"/>
</dbReference>
<evidence type="ECO:0000259" key="12">
    <source>
        <dbReference type="PROSITE" id="PS52019"/>
    </source>
</evidence>
<evidence type="ECO:0000256" key="8">
    <source>
        <dbReference type="ARBA" id="ARBA00022737"/>
    </source>
</evidence>
<evidence type="ECO:0000259" key="11">
    <source>
        <dbReference type="PROSITE" id="PS52004"/>
    </source>
</evidence>
<dbReference type="InterPro" id="IPR020806">
    <property type="entry name" value="PKS_PP-bd"/>
</dbReference>
<accession>A0A4Y5R138</accession>
<protein>
    <submittedName>
        <fullName evidence="13">Polyketide synthase</fullName>
    </submittedName>
</protein>
<keyword evidence="5" id="KW-0963">Cytoplasm</keyword>
<dbReference type="PROSITE" id="PS00606">
    <property type="entry name" value="KS3_1"/>
    <property type="match status" value="1"/>
</dbReference>
<dbReference type="PANTHER" id="PTHR43775:SF37">
    <property type="entry name" value="SI:DKEY-61P9.11"/>
    <property type="match status" value="1"/>
</dbReference>
<dbReference type="Pfam" id="PF00550">
    <property type="entry name" value="PP-binding"/>
    <property type="match status" value="2"/>
</dbReference>
<reference evidence="13" key="1">
    <citation type="submission" date="2018-11" db="EMBL/GenBank/DDBJ databases">
        <authorList>
            <person name="Xie Z."/>
            <person name="Hao T."/>
            <person name="Chen Y."/>
        </authorList>
    </citation>
    <scope>NUCLEOTIDE SEQUENCE</scope>
    <source>
        <strain evidence="13">MT4653</strain>
    </source>
</reference>
<dbReference type="InterPro" id="IPR020841">
    <property type="entry name" value="PKS_Beta-ketoAc_synthase_dom"/>
</dbReference>
<dbReference type="SUPFAM" id="SSF53901">
    <property type="entry name" value="Thiolase-like"/>
    <property type="match status" value="2"/>
</dbReference>
<evidence type="ECO:0000313" key="13">
    <source>
        <dbReference type="EMBL" id="QCY50754.1"/>
    </source>
</evidence>
<comment type="caution">
    <text evidence="9">Lacks conserved residue(s) required for the propagation of feature annotation.</text>
</comment>
<dbReference type="InterPro" id="IPR050091">
    <property type="entry name" value="PKS_NRPS_Biosynth_Enz"/>
</dbReference>
<dbReference type="InterPro" id="IPR054514">
    <property type="entry name" value="RhiE-like_linker"/>
</dbReference>
<dbReference type="InterPro" id="IPR016039">
    <property type="entry name" value="Thiolase-like"/>
</dbReference>
<evidence type="ECO:0000256" key="5">
    <source>
        <dbReference type="ARBA" id="ARBA00022490"/>
    </source>
</evidence>
<dbReference type="Pfam" id="PF02801">
    <property type="entry name" value="Ketoacyl-synt_C"/>
    <property type="match status" value="2"/>
</dbReference>
<name>A0A4Y5R138_STRMG</name>
<feature type="domain" description="Ketosynthase family 3 (KS3)" evidence="11">
    <location>
        <begin position="644"/>
        <end position="1076"/>
    </location>
</feature>
<feature type="domain" description="Carrier" evidence="10">
    <location>
        <begin position="2167"/>
        <end position="2244"/>
    </location>
</feature>
<dbReference type="SUPFAM" id="SSF51735">
    <property type="entry name" value="NAD(P)-binding Rossmann-fold domains"/>
    <property type="match status" value="2"/>
</dbReference>
<dbReference type="PROSITE" id="PS52019">
    <property type="entry name" value="PKS_MFAS_DH"/>
    <property type="match status" value="1"/>
</dbReference>
<evidence type="ECO:0000256" key="3">
    <source>
        <dbReference type="ARBA" id="ARBA00004789"/>
    </source>
</evidence>
<dbReference type="PANTHER" id="PTHR43775">
    <property type="entry name" value="FATTY ACID SYNTHASE"/>
    <property type="match status" value="1"/>
</dbReference>
<dbReference type="InterPro" id="IPR009081">
    <property type="entry name" value="PP-bd_ACP"/>
</dbReference>
<dbReference type="GO" id="GO:0006633">
    <property type="term" value="P:fatty acid biosynthetic process"/>
    <property type="evidence" value="ECO:0007669"/>
    <property type="project" value="InterPro"/>
</dbReference>
<dbReference type="InterPro" id="IPR014031">
    <property type="entry name" value="Ketoacyl_synth_C"/>
</dbReference>
<dbReference type="InterPro" id="IPR018201">
    <property type="entry name" value="Ketoacyl_synth_AS"/>
</dbReference>
<dbReference type="Gene3D" id="3.30.70.3290">
    <property type="match status" value="1"/>
</dbReference>
<comment type="subcellular location">
    <subcellularLocation>
        <location evidence="2">Cytoplasm</location>
    </subcellularLocation>
</comment>
<proteinExistence type="predicted"/>
<feature type="domain" description="Carrier" evidence="10">
    <location>
        <begin position="505"/>
        <end position="585"/>
    </location>
</feature>
<keyword evidence="4" id="KW-0596">Phosphopantetheine</keyword>
<keyword evidence="6" id="KW-0597">Phosphoprotein</keyword>
<dbReference type="InterPro" id="IPR036736">
    <property type="entry name" value="ACP-like_sf"/>
</dbReference>
<keyword evidence="8" id="KW-0677">Repeat</keyword>
<dbReference type="SMART" id="SM01294">
    <property type="entry name" value="PKS_PP_betabranch"/>
    <property type="match status" value="2"/>
</dbReference>
<dbReference type="Pfam" id="PF08659">
    <property type="entry name" value="KR"/>
    <property type="match status" value="2"/>
</dbReference>
<dbReference type="EMBL" id="MK144294">
    <property type="protein sequence ID" value="QCY50754.1"/>
    <property type="molecule type" value="Genomic_DNA"/>
</dbReference>
<dbReference type="InterPro" id="IPR049551">
    <property type="entry name" value="PKS_DH_C"/>
</dbReference>
<dbReference type="InterPro" id="IPR006162">
    <property type="entry name" value="Ppantetheine_attach_site"/>
</dbReference>
<evidence type="ECO:0000259" key="10">
    <source>
        <dbReference type="PROSITE" id="PS50075"/>
    </source>
</evidence>
<dbReference type="Gene3D" id="3.40.50.720">
    <property type="entry name" value="NAD(P)-binding Rossmann-like Domain"/>
    <property type="match status" value="2"/>
</dbReference>
<dbReference type="PROSITE" id="PS50075">
    <property type="entry name" value="CARRIER"/>
    <property type="match status" value="2"/>
</dbReference>
<feature type="region of interest" description="N-terminal hotdog fold" evidence="9">
    <location>
        <begin position="1368"/>
        <end position="1490"/>
    </location>
</feature>
<dbReference type="InterPro" id="IPR032821">
    <property type="entry name" value="PKS_assoc"/>
</dbReference>
<dbReference type="FunFam" id="3.40.47.10:FF:000019">
    <property type="entry name" value="Polyketide synthase type I"/>
    <property type="match status" value="1"/>
</dbReference>
<organism evidence="13">
    <name type="scientific">Streptococcus mutans</name>
    <dbReference type="NCBI Taxonomy" id="1309"/>
    <lineage>
        <taxon>Bacteria</taxon>
        <taxon>Bacillati</taxon>
        <taxon>Bacillota</taxon>
        <taxon>Bacilli</taxon>
        <taxon>Lactobacillales</taxon>
        <taxon>Streptococcaceae</taxon>
        <taxon>Streptococcus</taxon>
    </lineage>
</organism>
<evidence type="ECO:0000256" key="6">
    <source>
        <dbReference type="ARBA" id="ARBA00022553"/>
    </source>
</evidence>
<evidence type="ECO:0000256" key="2">
    <source>
        <dbReference type="ARBA" id="ARBA00004496"/>
    </source>
</evidence>
<dbReference type="PROSITE" id="PS52004">
    <property type="entry name" value="KS3_2"/>
    <property type="match status" value="2"/>
</dbReference>
<dbReference type="SUPFAM" id="SSF47336">
    <property type="entry name" value="ACP-like"/>
    <property type="match status" value="3"/>
</dbReference>
<comment type="function">
    <text evidence="1">Involved in some intermediate steps for the synthesis of the antibiotic polyketide bacillaene which is involved in secondary metabolism.</text>
</comment>
<dbReference type="GO" id="GO:0004315">
    <property type="term" value="F:3-oxoacyl-[acyl-carrier-protein] synthase activity"/>
    <property type="evidence" value="ECO:0007669"/>
    <property type="project" value="InterPro"/>
</dbReference>
<dbReference type="GO" id="GO:0005737">
    <property type="term" value="C:cytoplasm"/>
    <property type="evidence" value="ECO:0007669"/>
    <property type="project" value="UniProtKB-SubCell"/>
</dbReference>
<evidence type="ECO:0000256" key="1">
    <source>
        <dbReference type="ARBA" id="ARBA00003299"/>
    </source>
</evidence>
<dbReference type="GO" id="GO:0004312">
    <property type="term" value="F:fatty acid synthase activity"/>
    <property type="evidence" value="ECO:0007669"/>
    <property type="project" value="TreeGrafter"/>
</dbReference>
<dbReference type="InterPro" id="IPR013968">
    <property type="entry name" value="PKS_KR"/>
</dbReference>
<dbReference type="Gene3D" id="3.10.129.110">
    <property type="entry name" value="Polyketide synthase dehydratase"/>
    <property type="match status" value="1"/>
</dbReference>
<dbReference type="Pfam" id="PF14765">
    <property type="entry name" value="PS-DH"/>
    <property type="match status" value="1"/>
</dbReference>
<dbReference type="Gene3D" id="3.40.47.10">
    <property type="match status" value="2"/>
</dbReference>
<evidence type="ECO:0000256" key="7">
    <source>
        <dbReference type="ARBA" id="ARBA00022679"/>
    </source>
</evidence>
<feature type="domain" description="PKS/mFAS DH" evidence="12">
    <location>
        <begin position="1368"/>
        <end position="1642"/>
    </location>
</feature>
<dbReference type="Pfam" id="PF00109">
    <property type="entry name" value="ketoacyl-synt"/>
    <property type="match status" value="2"/>
</dbReference>
<evidence type="ECO:0000256" key="9">
    <source>
        <dbReference type="PROSITE-ProRule" id="PRU01363"/>
    </source>
</evidence>
<dbReference type="Gene3D" id="1.10.1200.10">
    <property type="entry name" value="ACP-like"/>
    <property type="match status" value="3"/>
</dbReference>
<feature type="region of interest" description="C-terminal hotdog fold" evidence="9">
    <location>
        <begin position="1506"/>
        <end position="1642"/>
    </location>
</feature>
<dbReference type="GO" id="GO:0005886">
    <property type="term" value="C:plasma membrane"/>
    <property type="evidence" value="ECO:0007669"/>
    <property type="project" value="TreeGrafter"/>
</dbReference>
<dbReference type="PROSITE" id="PS00012">
    <property type="entry name" value="PHOSPHOPANTETHEINE"/>
    <property type="match status" value="1"/>
</dbReference>
<dbReference type="InterPro" id="IPR042104">
    <property type="entry name" value="PKS_dehydratase_sf"/>
</dbReference>
<dbReference type="CDD" id="cd00833">
    <property type="entry name" value="PKS"/>
    <property type="match status" value="2"/>
</dbReference>
<keyword evidence="7" id="KW-0808">Transferase</keyword>
<dbReference type="Pfam" id="PF22336">
    <property type="entry name" value="RhiE-like_linker"/>
    <property type="match status" value="1"/>
</dbReference>